<dbReference type="EMBL" id="JAWDJW010009483">
    <property type="protein sequence ID" value="KAK3059361.1"/>
    <property type="molecule type" value="Genomic_DNA"/>
</dbReference>
<gene>
    <name evidence="1" type="ORF">LTS18_011047</name>
</gene>
<reference evidence="1" key="1">
    <citation type="submission" date="2024-09" db="EMBL/GenBank/DDBJ databases">
        <title>Black Yeasts Isolated from many extreme environments.</title>
        <authorList>
            <person name="Coleine C."/>
            <person name="Stajich J.E."/>
            <person name="Selbmann L."/>
        </authorList>
    </citation>
    <scope>NUCLEOTIDE SEQUENCE</scope>
    <source>
        <strain evidence="1">CCFEE 5737</strain>
    </source>
</reference>
<accession>A0ACC3CYV5</accession>
<evidence type="ECO:0000313" key="2">
    <source>
        <dbReference type="Proteomes" id="UP001186974"/>
    </source>
</evidence>
<sequence length="135" mass="14970">MTNPAKTPPQPPNLIAGVNDDIHRQRAFQLYNKSKSQRELSEASLYRKPPTWEKSTDLSLGKLIEQGVEALENSGPSSILPDPKAIAQLAGKVKSQTPKVEPQEKKKSTPSSPVSWKTCAVLIYVQLPKAVRRRE</sequence>
<proteinExistence type="predicted"/>
<evidence type="ECO:0000313" key="1">
    <source>
        <dbReference type="EMBL" id="KAK3059361.1"/>
    </source>
</evidence>
<keyword evidence="2" id="KW-1185">Reference proteome</keyword>
<organism evidence="1 2">
    <name type="scientific">Coniosporium uncinatum</name>
    <dbReference type="NCBI Taxonomy" id="93489"/>
    <lineage>
        <taxon>Eukaryota</taxon>
        <taxon>Fungi</taxon>
        <taxon>Dikarya</taxon>
        <taxon>Ascomycota</taxon>
        <taxon>Pezizomycotina</taxon>
        <taxon>Dothideomycetes</taxon>
        <taxon>Dothideomycetes incertae sedis</taxon>
        <taxon>Coniosporium</taxon>
    </lineage>
</organism>
<comment type="caution">
    <text evidence="1">The sequence shown here is derived from an EMBL/GenBank/DDBJ whole genome shotgun (WGS) entry which is preliminary data.</text>
</comment>
<dbReference type="Proteomes" id="UP001186974">
    <property type="component" value="Unassembled WGS sequence"/>
</dbReference>
<protein>
    <submittedName>
        <fullName evidence="1">Uncharacterized protein</fullName>
    </submittedName>
</protein>
<name>A0ACC3CYV5_9PEZI</name>